<feature type="region of interest" description="Disordered" evidence="1">
    <location>
        <begin position="41"/>
        <end position="117"/>
    </location>
</feature>
<gene>
    <name evidence="2" type="ORF">PLOB_00005746</name>
</gene>
<organism evidence="2 3">
    <name type="scientific">Porites lobata</name>
    <dbReference type="NCBI Taxonomy" id="104759"/>
    <lineage>
        <taxon>Eukaryota</taxon>
        <taxon>Metazoa</taxon>
        <taxon>Cnidaria</taxon>
        <taxon>Anthozoa</taxon>
        <taxon>Hexacorallia</taxon>
        <taxon>Scleractinia</taxon>
        <taxon>Fungiina</taxon>
        <taxon>Poritidae</taxon>
        <taxon>Porites</taxon>
    </lineage>
</organism>
<feature type="compositionally biased region" description="Low complexity" evidence="1">
    <location>
        <begin position="105"/>
        <end position="117"/>
    </location>
</feature>
<comment type="caution">
    <text evidence="2">The sequence shown here is derived from an EMBL/GenBank/DDBJ whole genome shotgun (WGS) entry which is preliminary data.</text>
</comment>
<feature type="compositionally biased region" description="Polar residues" evidence="1">
    <location>
        <begin position="81"/>
        <end position="92"/>
    </location>
</feature>
<name>A0ABN8QF87_9CNID</name>
<feature type="compositionally biased region" description="Basic residues" evidence="1">
    <location>
        <begin position="94"/>
        <end position="104"/>
    </location>
</feature>
<dbReference type="EMBL" id="CALNXK010000126">
    <property type="protein sequence ID" value="CAH3163331.1"/>
    <property type="molecule type" value="Genomic_DNA"/>
</dbReference>
<sequence length="377" mass="41894">MADSSGSSSFSPVTPGPQSSIAELVSGLLENPHFQDVLEKTTRRTHRSPSLQANQPATGSTTSRPVFQTPVEEFRSLFRAGTSSSQGQNTSMPRFRRFYRRPRGRAYASRTRSHTTTSATLTNASARVDKQTPFCREVVLLNRPHDQTVLRGSRKASLHWTGNVLSAFQFSRGWSAEEVYSNLEGAFPQVVNIQEEPKFTVMLGVGSDLVEPQLATGQHLNGELLSKIFCQKTIWLVPKEKLSFDDQKEEHVQDNLSALLDEPTYISSTMQAQNTCRLESTTGPCLLSPTYLTDALGNLTAIFPAKSELYLAEKLQCSNGDLQHTATLFLLDPGDTQDAFELPLRTVREPPDKSLARYQAKMVSHSPRQYNDLPTIL</sequence>
<feature type="region of interest" description="Disordered" evidence="1">
    <location>
        <begin position="1"/>
        <end position="24"/>
    </location>
</feature>
<dbReference type="Proteomes" id="UP001159405">
    <property type="component" value="Unassembled WGS sequence"/>
</dbReference>
<proteinExistence type="predicted"/>
<evidence type="ECO:0000256" key="1">
    <source>
        <dbReference type="SAM" id="MobiDB-lite"/>
    </source>
</evidence>
<feature type="compositionally biased region" description="Low complexity" evidence="1">
    <location>
        <begin position="1"/>
        <end position="11"/>
    </location>
</feature>
<evidence type="ECO:0000313" key="3">
    <source>
        <dbReference type="Proteomes" id="UP001159405"/>
    </source>
</evidence>
<accession>A0ABN8QF87</accession>
<reference evidence="2 3" key="1">
    <citation type="submission" date="2022-05" db="EMBL/GenBank/DDBJ databases">
        <authorList>
            <consortium name="Genoscope - CEA"/>
            <person name="William W."/>
        </authorList>
    </citation>
    <scope>NUCLEOTIDE SEQUENCE [LARGE SCALE GENOMIC DNA]</scope>
</reference>
<protein>
    <submittedName>
        <fullName evidence="2">Uncharacterized protein</fullName>
    </submittedName>
</protein>
<feature type="compositionally biased region" description="Polar residues" evidence="1">
    <location>
        <begin position="48"/>
        <end position="66"/>
    </location>
</feature>
<keyword evidence="3" id="KW-1185">Reference proteome</keyword>
<evidence type="ECO:0000313" key="2">
    <source>
        <dbReference type="EMBL" id="CAH3163331.1"/>
    </source>
</evidence>